<gene>
    <name evidence="2" type="ORF">BCUN_1924</name>
</gene>
<feature type="compositionally biased region" description="Polar residues" evidence="1">
    <location>
        <begin position="1"/>
        <end position="11"/>
    </location>
</feature>
<dbReference type="EMBL" id="JGYV01000030">
    <property type="protein sequence ID" value="KFI58323.1"/>
    <property type="molecule type" value="Genomic_DNA"/>
</dbReference>
<accession>A0A087AHS3</accession>
<dbReference type="AlphaFoldDB" id="A0A087AHS3"/>
<comment type="caution">
    <text evidence="2">The sequence shown here is derived from an EMBL/GenBank/DDBJ whole genome shotgun (WGS) entry which is preliminary data.</text>
</comment>
<sequence length="110" mass="12368">MSNNEKTASATKHTRKHGGTPNTLHITNPKDNTDGKVHALCGEVWTQTTAEKFDDITGNHKGYIRCGACDLAHYAMLYEAAREHFGDSPHLDRVTRDAMKIRERRMGMDI</sequence>
<dbReference type="Proteomes" id="UP000029067">
    <property type="component" value="Unassembled WGS sequence"/>
</dbReference>
<organism evidence="2 3">
    <name type="scientific">Bifidobacterium cuniculi</name>
    <dbReference type="NCBI Taxonomy" id="1688"/>
    <lineage>
        <taxon>Bacteria</taxon>
        <taxon>Bacillati</taxon>
        <taxon>Actinomycetota</taxon>
        <taxon>Actinomycetes</taxon>
        <taxon>Bifidobacteriales</taxon>
        <taxon>Bifidobacteriaceae</taxon>
        <taxon>Bifidobacterium</taxon>
    </lineage>
</organism>
<reference evidence="2 3" key="1">
    <citation type="submission" date="2014-03" db="EMBL/GenBank/DDBJ databases">
        <title>Genomics of Bifidobacteria.</title>
        <authorList>
            <person name="Ventura M."/>
            <person name="Milani C."/>
            <person name="Lugli G.A."/>
        </authorList>
    </citation>
    <scope>NUCLEOTIDE SEQUENCE [LARGE SCALE GENOMIC DNA]</scope>
    <source>
        <strain evidence="2 3">LMG 10738</strain>
    </source>
</reference>
<evidence type="ECO:0000313" key="3">
    <source>
        <dbReference type="Proteomes" id="UP000029067"/>
    </source>
</evidence>
<feature type="region of interest" description="Disordered" evidence="1">
    <location>
        <begin position="1"/>
        <end position="33"/>
    </location>
</feature>
<keyword evidence="3" id="KW-1185">Reference proteome</keyword>
<evidence type="ECO:0000256" key="1">
    <source>
        <dbReference type="SAM" id="MobiDB-lite"/>
    </source>
</evidence>
<feature type="compositionally biased region" description="Polar residues" evidence="1">
    <location>
        <begin position="20"/>
        <end position="30"/>
    </location>
</feature>
<name>A0A087AHS3_9BIFI</name>
<dbReference type="STRING" id="1688.BCUN_1924"/>
<evidence type="ECO:0000313" key="2">
    <source>
        <dbReference type="EMBL" id="KFI58323.1"/>
    </source>
</evidence>
<protein>
    <submittedName>
        <fullName evidence="2">Uncharacterized protein</fullName>
    </submittedName>
</protein>
<dbReference type="RefSeq" id="WP_033518341.1">
    <property type="nucleotide sequence ID" value="NZ_JGYV01000030.1"/>
</dbReference>
<proteinExistence type="predicted"/>